<evidence type="ECO:0008006" key="4">
    <source>
        <dbReference type="Google" id="ProtNLM"/>
    </source>
</evidence>
<feature type="compositionally biased region" description="Basic and acidic residues" evidence="2">
    <location>
        <begin position="81"/>
        <end position="120"/>
    </location>
</feature>
<proteinExistence type="predicted"/>
<gene>
    <name evidence="3" type="ORF">ABS361_03665</name>
</gene>
<feature type="region of interest" description="Disordered" evidence="2">
    <location>
        <begin position="68"/>
        <end position="120"/>
    </location>
</feature>
<sequence>MKSPRLIPMVILAASLLLGLKFLAFSLATDVSAQERMLGAIQYFKGPVTVGKGKEAKVVDPATGIEVDPIVTGSGAPPPDAHGEAPKEGGHDAPKAPAKPEFKITKDKPEEAKPLPGKDLRSEIEVLQKLAERRKQLEEMERQLKMREDLVKAAEDRMGKRVDELQSIEGKIDGDLKSKDDAKKKELADLVKMYESMKAKDAARVFDRLDVGLLADLARQMNPKKLGDVIAKMSPEVAEKLTVELANRRGAEAAVPQAGKDLPKIQGKS</sequence>
<dbReference type="EMBL" id="CP158568">
    <property type="protein sequence ID" value="XBY45394.1"/>
    <property type="molecule type" value="Genomic_DNA"/>
</dbReference>
<evidence type="ECO:0000256" key="1">
    <source>
        <dbReference type="SAM" id="Coils"/>
    </source>
</evidence>
<accession>A0AAU7XEI4</accession>
<dbReference type="RefSeq" id="WP_407050487.1">
    <property type="nucleotide sequence ID" value="NZ_CP158568.1"/>
</dbReference>
<reference evidence="3" key="1">
    <citation type="submission" date="2024-06" db="EMBL/GenBank/DDBJ databases">
        <title>Methylostella associata gen. nov., sp. nov., a novel Ancalomicrobiaceae-affiliated facultatively methylotrophic bacteria that feed on methanotrophs of the genus Methylococcus.</title>
        <authorList>
            <person name="Saltykova V."/>
            <person name="Danilova O.V."/>
            <person name="Oshkin I.Y."/>
            <person name="Belova S.E."/>
            <person name="Pimenov N.V."/>
            <person name="Dedysh S.N."/>
        </authorList>
    </citation>
    <scope>NUCLEOTIDE SEQUENCE</scope>
    <source>
        <strain evidence="3">S20</strain>
    </source>
</reference>
<name>A0AAU7XEI4_9HYPH</name>
<dbReference type="KEGG" id="mflg:ABS361_03665"/>
<feature type="region of interest" description="Disordered" evidence="2">
    <location>
        <begin position="249"/>
        <end position="269"/>
    </location>
</feature>
<evidence type="ECO:0000313" key="3">
    <source>
        <dbReference type="EMBL" id="XBY45394.1"/>
    </source>
</evidence>
<keyword evidence="1" id="KW-0175">Coiled coil</keyword>
<protein>
    <recommendedName>
        <fullName evidence="4">Magnesium transporter MgtE intracellular domain-containing protein</fullName>
    </recommendedName>
</protein>
<organism evidence="3">
    <name type="scientific">Methyloraptor flagellatus</name>
    <dbReference type="NCBI Taxonomy" id="3162530"/>
    <lineage>
        <taxon>Bacteria</taxon>
        <taxon>Pseudomonadati</taxon>
        <taxon>Pseudomonadota</taxon>
        <taxon>Alphaproteobacteria</taxon>
        <taxon>Hyphomicrobiales</taxon>
        <taxon>Ancalomicrobiaceae</taxon>
        <taxon>Methyloraptor</taxon>
    </lineage>
</organism>
<feature type="coiled-coil region" evidence="1">
    <location>
        <begin position="120"/>
        <end position="157"/>
    </location>
</feature>
<evidence type="ECO:0000256" key="2">
    <source>
        <dbReference type="SAM" id="MobiDB-lite"/>
    </source>
</evidence>
<dbReference type="SUPFAM" id="SSF158791">
    <property type="entry name" value="MgtE N-terminal domain-like"/>
    <property type="match status" value="1"/>
</dbReference>
<dbReference type="AlphaFoldDB" id="A0AAU7XEI4"/>